<evidence type="ECO:0000313" key="2">
    <source>
        <dbReference type="Proteomes" id="UP001528823"/>
    </source>
</evidence>
<dbReference type="RefSeq" id="WP_274689009.1">
    <property type="nucleotide sequence ID" value="NZ_JAPMOU010000012.1"/>
</dbReference>
<protein>
    <submittedName>
        <fullName evidence="1">Uncharacterized protein</fullName>
    </submittedName>
</protein>
<keyword evidence="2" id="KW-1185">Reference proteome</keyword>
<reference evidence="1 2" key="1">
    <citation type="submission" date="2022-11" db="EMBL/GenBank/DDBJ databases">
        <title>Spartinivicinus poritis sp. nov., isolated from scleractinian coral Porites lutea.</title>
        <authorList>
            <person name="Zhang G."/>
            <person name="Cai L."/>
            <person name="Wei Q."/>
        </authorList>
    </citation>
    <scope>NUCLEOTIDE SEQUENCE [LARGE SCALE GENOMIC DNA]</scope>
    <source>
        <strain evidence="1 2">A2-2</strain>
    </source>
</reference>
<dbReference type="Proteomes" id="UP001528823">
    <property type="component" value="Unassembled WGS sequence"/>
</dbReference>
<evidence type="ECO:0000313" key="1">
    <source>
        <dbReference type="EMBL" id="MDE1462657.1"/>
    </source>
</evidence>
<organism evidence="1 2">
    <name type="scientific">Spartinivicinus poritis</name>
    <dbReference type="NCBI Taxonomy" id="2994640"/>
    <lineage>
        <taxon>Bacteria</taxon>
        <taxon>Pseudomonadati</taxon>
        <taxon>Pseudomonadota</taxon>
        <taxon>Gammaproteobacteria</taxon>
        <taxon>Oceanospirillales</taxon>
        <taxon>Zooshikellaceae</taxon>
        <taxon>Spartinivicinus</taxon>
    </lineage>
</organism>
<proteinExistence type="predicted"/>
<comment type="caution">
    <text evidence="1">The sequence shown here is derived from an EMBL/GenBank/DDBJ whole genome shotgun (WGS) entry which is preliminary data.</text>
</comment>
<name>A0ABT5UAT8_9GAMM</name>
<sequence>MGFQSLCGLLLATVLAIPLYDFRIPPNKLMAGQNPIDIFKKMLQLKLSPQTVPKA</sequence>
<gene>
    <name evidence="1" type="ORF">ORQ98_11815</name>
</gene>
<accession>A0ABT5UAT8</accession>
<dbReference type="EMBL" id="JAPMOU010000012">
    <property type="protein sequence ID" value="MDE1462657.1"/>
    <property type="molecule type" value="Genomic_DNA"/>
</dbReference>